<dbReference type="AlphaFoldDB" id="A0A0L7TEM4"/>
<organism evidence="9 10">
    <name type="scientific">Winslowiella iniecta</name>
    <dbReference type="NCBI Taxonomy" id="1560201"/>
    <lineage>
        <taxon>Bacteria</taxon>
        <taxon>Pseudomonadati</taxon>
        <taxon>Pseudomonadota</taxon>
        <taxon>Gammaproteobacteria</taxon>
        <taxon>Enterobacterales</taxon>
        <taxon>Erwiniaceae</taxon>
        <taxon>Winslowiella</taxon>
    </lineage>
</organism>
<dbReference type="Proteomes" id="UP000036851">
    <property type="component" value="Unassembled WGS sequence"/>
</dbReference>
<comment type="similarity">
    <text evidence="2">Belongs to the binding-protein-dependent transport system permease family. FecCD subfamily.</text>
</comment>
<evidence type="ECO:0000256" key="6">
    <source>
        <dbReference type="ARBA" id="ARBA00022989"/>
    </source>
</evidence>
<protein>
    <recommendedName>
        <fullName evidence="11">Iron ABC transporter permease</fullName>
    </recommendedName>
</protein>
<dbReference type="Pfam" id="PF01032">
    <property type="entry name" value="FecCD"/>
    <property type="match status" value="1"/>
</dbReference>
<feature type="non-terminal residue" evidence="9">
    <location>
        <position position="113"/>
    </location>
</feature>
<accession>A0A0L7TEM4</accession>
<feature type="transmembrane region" description="Helical" evidence="8">
    <location>
        <begin position="48"/>
        <end position="70"/>
    </location>
</feature>
<reference evidence="9 10" key="1">
    <citation type="journal article" date="2015" name="Int. J. Syst. Evol. Microbiol.">
        <title>Erwinia iniecta sp. nov., isolated from Russian wheat aphids (Diuraphis noxia).</title>
        <authorList>
            <person name="Campillo T."/>
            <person name="Luna E."/>
            <person name="Portier P."/>
            <person name="Fischer-Le Saux M."/>
            <person name="Lapitan N."/>
            <person name="Tisserat N.A."/>
            <person name="Leach J.E."/>
        </authorList>
    </citation>
    <scope>NUCLEOTIDE SEQUENCE [LARGE SCALE GENOMIC DNA]</scope>
    <source>
        <strain evidence="9 10">B149</strain>
    </source>
</reference>
<evidence type="ECO:0008006" key="11">
    <source>
        <dbReference type="Google" id="ProtNLM"/>
    </source>
</evidence>
<evidence type="ECO:0000313" key="9">
    <source>
        <dbReference type="EMBL" id="KOC93817.1"/>
    </source>
</evidence>
<keyword evidence="3" id="KW-0813">Transport</keyword>
<keyword evidence="7 8" id="KW-0472">Membrane</keyword>
<dbReference type="PATRIC" id="fig|1560201.4.peg.1906"/>
<comment type="caution">
    <text evidence="9">The sequence shown here is derived from an EMBL/GenBank/DDBJ whole genome shotgun (WGS) entry which is preliminary data.</text>
</comment>
<evidence type="ECO:0000256" key="1">
    <source>
        <dbReference type="ARBA" id="ARBA00004651"/>
    </source>
</evidence>
<dbReference type="GO" id="GO:0005886">
    <property type="term" value="C:plasma membrane"/>
    <property type="evidence" value="ECO:0007669"/>
    <property type="project" value="UniProtKB-SubCell"/>
</dbReference>
<proteinExistence type="inferred from homology"/>
<evidence type="ECO:0000313" key="10">
    <source>
        <dbReference type="Proteomes" id="UP000036851"/>
    </source>
</evidence>
<keyword evidence="4" id="KW-1003">Cell membrane</keyword>
<evidence type="ECO:0000256" key="8">
    <source>
        <dbReference type="SAM" id="Phobius"/>
    </source>
</evidence>
<evidence type="ECO:0000256" key="5">
    <source>
        <dbReference type="ARBA" id="ARBA00022692"/>
    </source>
</evidence>
<dbReference type="GO" id="GO:0033214">
    <property type="term" value="P:siderophore-iron import into cell"/>
    <property type="evidence" value="ECO:0007669"/>
    <property type="project" value="TreeGrafter"/>
</dbReference>
<dbReference type="STRING" id="1560201.NG42_06355"/>
<keyword evidence="5 8" id="KW-0812">Transmembrane</keyword>
<gene>
    <name evidence="9" type="ORF">NG43_08785</name>
</gene>
<dbReference type="PANTHER" id="PTHR30472:SF24">
    <property type="entry name" value="FERRIC ENTEROBACTIN TRANSPORT SYSTEM PERMEASE PROTEIN FEPG"/>
    <property type="match status" value="1"/>
</dbReference>
<keyword evidence="6 8" id="KW-1133">Transmembrane helix</keyword>
<dbReference type="PANTHER" id="PTHR30472">
    <property type="entry name" value="FERRIC ENTEROBACTIN TRANSPORT SYSTEM PERMEASE PROTEIN"/>
    <property type="match status" value="1"/>
</dbReference>
<evidence type="ECO:0000256" key="2">
    <source>
        <dbReference type="ARBA" id="ARBA00007935"/>
    </source>
</evidence>
<name>A0A0L7TEM4_9GAMM</name>
<dbReference type="SUPFAM" id="SSF81345">
    <property type="entry name" value="ABC transporter involved in vitamin B12 uptake, BtuC"/>
    <property type="match status" value="1"/>
</dbReference>
<evidence type="ECO:0000256" key="7">
    <source>
        <dbReference type="ARBA" id="ARBA00023136"/>
    </source>
</evidence>
<sequence length="113" mass="11083">MVAIGAGAALALSGALFQRTTANALGSPDIIGVNAGAAAGIVTTLTVWPGVLPVPLGALLGALTAVVLVYSGSMGRFGQLQTTQIVIAGIAVAAVCLALVNFAVSQLRIEVAQ</sequence>
<evidence type="ECO:0000256" key="3">
    <source>
        <dbReference type="ARBA" id="ARBA00022448"/>
    </source>
</evidence>
<comment type="subcellular location">
    <subcellularLocation>
        <location evidence="1">Cell membrane</location>
        <topology evidence="1">Multi-pass membrane protein</topology>
    </subcellularLocation>
</comment>
<dbReference type="EMBL" id="JRXF01000011">
    <property type="protein sequence ID" value="KOC93817.1"/>
    <property type="molecule type" value="Genomic_DNA"/>
</dbReference>
<feature type="transmembrane region" description="Helical" evidence="8">
    <location>
        <begin position="82"/>
        <end position="104"/>
    </location>
</feature>
<dbReference type="Gene3D" id="1.10.3470.10">
    <property type="entry name" value="ABC transporter involved in vitamin B12 uptake, BtuC"/>
    <property type="match status" value="1"/>
</dbReference>
<dbReference type="InterPro" id="IPR000522">
    <property type="entry name" value="ABC_transptr_permease_BtuC"/>
</dbReference>
<dbReference type="InterPro" id="IPR037294">
    <property type="entry name" value="ABC_BtuC-like"/>
</dbReference>
<dbReference type="GO" id="GO:0022857">
    <property type="term" value="F:transmembrane transporter activity"/>
    <property type="evidence" value="ECO:0007669"/>
    <property type="project" value="InterPro"/>
</dbReference>
<evidence type="ECO:0000256" key="4">
    <source>
        <dbReference type="ARBA" id="ARBA00022475"/>
    </source>
</evidence>